<evidence type="ECO:0000313" key="1">
    <source>
        <dbReference type="EMBL" id="BAR55984.1"/>
    </source>
</evidence>
<sequence length="32" mass="3460">MMPPPPAKGGDGPWSTQKIALFESWIDGGYQP</sequence>
<gene>
    <name evidence="1" type="ORF">NK6_2803</name>
</gene>
<proteinExistence type="predicted"/>
<dbReference type="EMBL" id="AP014685">
    <property type="protein sequence ID" value="BAR55984.1"/>
    <property type="molecule type" value="Genomic_DNA"/>
</dbReference>
<protein>
    <submittedName>
        <fullName evidence="1">Uncharacterized protein</fullName>
    </submittedName>
</protein>
<evidence type="ECO:0000313" key="2">
    <source>
        <dbReference type="Proteomes" id="UP000063308"/>
    </source>
</evidence>
<dbReference type="Proteomes" id="UP000063308">
    <property type="component" value="Chromosome"/>
</dbReference>
<reference evidence="1 2" key="1">
    <citation type="submission" date="2014-11" db="EMBL/GenBank/DDBJ databases">
        <title>Symbiosis island explosion on the genome of extra-slow-growing strains of soybean bradyrhizobia with massive insertion sequences.</title>
        <authorList>
            <person name="Iida T."/>
            <person name="Minamisawa K."/>
        </authorList>
    </citation>
    <scope>NUCLEOTIDE SEQUENCE [LARGE SCALE GENOMIC DNA]</scope>
    <source>
        <strain evidence="1 2">NK6</strain>
    </source>
</reference>
<dbReference type="AlphaFoldDB" id="A0A0E4FSV7"/>
<name>A0A0E4FSV7_9BRAD</name>
<organism evidence="1 2">
    <name type="scientific">Bradyrhizobium diazoefficiens</name>
    <dbReference type="NCBI Taxonomy" id="1355477"/>
    <lineage>
        <taxon>Bacteria</taxon>
        <taxon>Pseudomonadati</taxon>
        <taxon>Pseudomonadota</taxon>
        <taxon>Alphaproteobacteria</taxon>
        <taxon>Hyphomicrobiales</taxon>
        <taxon>Nitrobacteraceae</taxon>
        <taxon>Bradyrhizobium</taxon>
    </lineage>
</organism>
<accession>A0A0E4FSV7</accession>